<proteinExistence type="inferred from homology"/>
<gene>
    <name evidence="2" type="ORF">DFH08DRAFT_889196</name>
</gene>
<name>A0AAD6ZG48_9AGAR</name>
<dbReference type="AlphaFoldDB" id="A0AAD6ZG48"/>
<sequence>MDPMDIDDGVPAASTAALPRATHGPVRLGNLLNPYFTRTDSRQLDETVDEFLARLPPHPISAKSDTLPPWYWIANPHVGLEYYRQQQDLDALKRQGQDLLDRYRERKTPGNAFLPRHISAELEKEIAELAKATGVVDGKWMLFPTVEEVNETWALVANATANNRLGTGAKIATAGKEEGDRCRLICVYTRDFTDKEDVERVLLELVRMGFVPAEKGDSKGKGKGIHYKCDAYTHLDVYAGNGYGLRPSIYSSAQMLPYHLKPRVWGTNTS</sequence>
<evidence type="ECO:0008006" key="4">
    <source>
        <dbReference type="Google" id="ProtNLM"/>
    </source>
</evidence>
<dbReference type="Pfam" id="PF08939">
    <property type="entry name" value="Bles03"/>
    <property type="match status" value="1"/>
</dbReference>
<dbReference type="PANTHER" id="PTHR31977:SF1">
    <property type="entry name" value="UPF0696 PROTEIN C11ORF68"/>
    <property type="match status" value="1"/>
</dbReference>
<dbReference type="PANTHER" id="PTHR31977">
    <property type="entry name" value="UPF0696 PROTEIN C11ORF68"/>
    <property type="match status" value="1"/>
</dbReference>
<accession>A0AAD6ZG48</accession>
<dbReference type="EMBL" id="JARIHO010000050">
    <property type="protein sequence ID" value="KAJ7321614.1"/>
    <property type="molecule type" value="Genomic_DNA"/>
</dbReference>
<protein>
    <recommendedName>
        <fullName evidence="4">DUF1917-domain-containing protein</fullName>
    </recommendedName>
</protein>
<organism evidence="2 3">
    <name type="scientific">Mycena albidolilacea</name>
    <dbReference type="NCBI Taxonomy" id="1033008"/>
    <lineage>
        <taxon>Eukaryota</taxon>
        <taxon>Fungi</taxon>
        <taxon>Dikarya</taxon>
        <taxon>Basidiomycota</taxon>
        <taxon>Agaricomycotina</taxon>
        <taxon>Agaricomycetes</taxon>
        <taxon>Agaricomycetidae</taxon>
        <taxon>Agaricales</taxon>
        <taxon>Marasmiineae</taxon>
        <taxon>Mycenaceae</taxon>
        <taxon>Mycena</taxon>
    </lineage>
</organism>
<dbReference type="Gene3D" id="3.30.760.10">
    <property type="entry name" value="RNA Cap, Translation Initiation Factor Eif4e"/>
    <property type="match status" value="1"/>
</dbReference>
<dbReference type="SUPFAM" id="SSF55418">
    <property type="entry name" value="eIF4e-like"/>
    <property type="match status" value="1"/>
</dbReference>
<evidence type="ECO:0000313" key="3">
    <source>
        <dbReference type="Proteomes" id="UP001218218"/>
    </source>
</evidence>
<reference evidence="2" key="1">
    <citation type="submission" date="2023-03" db="EMBL/GenBank/DDBJ databases">
        <title>Massive genome expansion in bonnet fungi (Mycena s.s.) driven by repeated elements and novel gene families across ecological guilds.</title>
        <authorList>
            <consortium name="Lawrence Berkeley National Laboratory"/>
            <person name="Harder C.B."/>
            <person name="Miyauchi S."/>
            <person name="Viragh M."/>
            <person name="Kuo A."/>
            <person name="Thoen E."/>
            <person name="Andreopoulos B."/>
            <person name="Lu D."/>
            <person name="Skrede I."/>
            <person name="Drula E."/>
            <person name="Henrissat B."/>
            <person name="Morin E."/>
            <person name="Kohler A."/>
            <person name="Barry K."/>
            <person name="LaButti K."/>
            <person name="Morin E."/>
            <person name="Salamov A."/>
            <person name="Lipzen A."/>
            <person name="Mereny Z."/>
            <person name="Hegedus B."/>
            <person name="Baldrian P."/>
            <person name="Stursova M."/>
            <person name="Weitz H."/>
            <person name="Taylor A."/>
            <person name="Grigoriev I.V."/>
            <person name="Nagy L.G."/>
            <person name="Martin F."/>
            <person name="Kauserud H."/>
        </authorList>
    </citation>
    <scope>NUCLEOTIDE SEQUENCE</scope>
    <source>
        <strain evidence="2">CBHHK002</strain>
    </source>
</reference>
<comment type="similarity">
    <text evidence="1">Belongs to the UPF0696 family.</text>
</comment>
<dbReference type="InterPro" id="IPR015034">
    <property type="entry name" value="Bles03"/>
</dbReference>
<keyword evidence="3" id="KW-1185">Reference proteome</keyword>
<dbReference type="Proteomes" id="UP001218218">
    <property type="component" value="Unassembled WGS sequence"/>
</dbReference>
<evidence type="ECO:0000256" key="1">
    <source>
        <dbReference type="ARBA" id="ARBA00010568"/>
    </source>
</evidence>
<dbReference type="InterPro" id="IPR023398">
    <property type="entry name" value="TIF_eIF4e-like"/>
</dbReference>
<evidence type="ECO:0000313" key="2">
    <source>
        <dbReference type="EMBL" id="KAJ7321614.1"/>
    </source>
</evidence>
<comment type="caution">
    <text evidence="2">The sequence shown here is derived from an EMBL/GenBank/DDBJ whole genome shotgun (WGS) entry which is preliminary data.</text>
</comment>